<proteinExistence type="predicted"/>
<accession>A0A1E5PKB2</accession>
<keyword evidence="2" id="KW-1185">Reference proteome</keyword>
<name>A0A1E5PKB2_9ACTN</name>
<sequence length="71" mass="7692">MCAHHPECPSAEASDGQAAQIRIHRPEAGWSVLCNGMLLFDDTGCLRPDGVILKPRRPLPSAQEAQQAVSR</sequence>
<organism evidence="1 2">
    <name type="scientific">Streptomyces agglomeratus</name>
    <dbReference type="NCBI Taxonomy" id="285458"/>
    <lineage>
        <taxon>Bacteria</taxon>
        <taxon>Bacillati</taxon>
        <taxon>Actinomycetota</taxon>
        <taxon>Actinomycetes</taxon>
        <taxon>Kitasatosporales</taxon>
        <taxon>Streptomycetaceae</taxon>
        <taxon>Streptomyces</taxon>
    </lineage>
</organism>
<evidence type="ECO:0000313" key="1">
    <source>
        <dbReference type="EMBL" id="OEJ29956.1"/>
    </source>
</evidence>
<dbReference type="AlphaFoldDB" id="A0A1E5PKB2"/>
<comment type="caution">
    <text evidence="1">The sequence shown here is derived from an EMBL/GenBank/DDBJ whole genome shotgun (WGS) entry which is preliminary data.</text>
</comment>
<protein>
    <submittedName>
        <fullName evidence="1">Uncharacterized protein</fullName>
    </submittedName>
</protein>
<gene>
    <name evidence="1" type="ORF">AS594_35930</name>
</gene>
<evidence type="ECO:0000313" key="2">
    <source>
        <dbReference type="Proteomes" id="UP000095759"/>
    </source>
</evidence>
<dbReference type="EMBL" id="MEHJ01000001">
    <property type="protein sequence ID" value="OEJ29956.1"/>
    <property type="molecule type" value="Genomic_DNA"/>
</dbReference>
<dbReference type="STRING" id="285458.BGM19_00230"/>
<dbReference type="Pfam" id="PF19462">
    <property type="entry name" value="DUF5999"/>
    <property type="match status" value="1"/>
</dbReference>
<dbReference type="Proteomes" id="UP000095759">
    <property type="component" value="Unassembled WGS sequence"/>
</dbReference>
<dbReference type="InterPro" id="IPR046041">
    <property type="entry name" value="DUF5999"/>
</dbReference>
<reference evidence="1 2" key="1">
    <citation type="submission" date="2016-08" db="EMBL/GenBank/DDBJ databases">
        <title>Complete genome sequence of Streptomyces agglomeratus strain 6-3-2, a novel anti-MRSA actinomycete isolated from Wuli of Tebit, China.</title>
        <authorList>
            <person name="Chen X."/>
        </authorList>
    </citation>
    <scope>NUCLEOTIDE SEQUENCE [LARGE SCALE GENOMIC DNA]</scope>
    <source>
        <strain evidence="1 2">6-3-2</strain>
    </source>
</reference>
<dbReference type="OrthoDB" id="4251315at2"/>